<dbReference type="InterPro" id="IPR020864">
    <property type="entry name" value="MACPF"/>
</dbReference>
<gene>
    <name evidence="3" type="ORF">C4H11_08025</name>
</gene>
<dbReference type="Gene3D" id="2.60.40.10">
    <property type="entry name" value="Immunoglobulins"/>
    <property type="match status" value="1"/>
</dbReference>
<keyword evidence="4" id="KW-1185">Reference proteome</keyword>
<evidence type="ECO:0008006" key="5">
    <source>
        <dbReference type="Google" id="ProtNLM"/>
    </source>
</evidence>
<dbReference type="InterPro" id="IPR013783">
    <property type="entry name" value="Ig-like_fold"/>
</dbReference>
<dbReference type="Pfam" id="PF01823">
    <property type="entry name" value="MACPF"/>
    <property type="match status" value="1"/>
</dbReference>
<dbReference type="Proteomes" id="UP000238304">
    <property type="component" value="Chromosome"/>
</dbReference>
<reference evidence="3 4" key="1">
    <citation type="submission" date="2018-02" db="EMBL/GenBank/DDBJ databases">
        <authorList>
            <person name="Holder M.E."/>
            <person name="Ajami N.J."/>
            <person name="Petrosino J.F."/>
        </authorList>
    </citation>
    <scope>NUCLEOTIDE SEQUENCE [LARGE SCALE GENOMIC DNA]</scope>
    <source>
        <strain evidence="3 4">ATCC 33285</strain>
    </source>
</reference>
<feature type="domain" description="MACPF" evidence="1">
    <location>
        <begin position="286"/>
        <end position="459"/>
    </location>
</feature>
<feature type="domain" description="BACON" evidence="2">
    <location>
        <begin position="71"/>
        <end position="122"/>
    </location>
</feature>
<organism evidence="3 4">
    <name type="scientific">Bacteroides zoogleoformans</name>
    <dbReference type="NCBI Taxonomy" id="28119"/>
    <lineage>
        <taxon>Bacteria</taxon>
        <taxon>Pseudomonadati</taxon>
        <taxon>Bacteroidota</taxon>
        <taxon>Bacteroidia</taxon>
        <taxon>Bacteroidales</taxon>
        <taxon>Bacteroidaceae</taxon>
        <taxon>Bacteroides</taxon>
    </lineage>
</organism>
<sequence>MKAMFNKDLAIIGMIMFMSCGIISCADDEFTTRLEIGEDVLAEGIEAEIDGKITTLNISSNDNWTIDVPKDASHWVYVPVKSGQGDQNVPVNIDANFGSSAGRSTTLTITAGNIVKKVAVTQVPTYNGQTVSNDGEAADYIKIAATKGVGMGLNLGRLTTKNNVINLKALNKLQQLNNAEYSAYFTYNKQAKAGAQGAVIDSVDTKKDSLGVALSFDINYGDFKLNIGGAYHGDESKNHYKTEYRYGATYNIASTSADVPSLIALYNDASASKDPADSEQLLKRSLLTPGFIDAKKTVEEAQTKNNNDDFNNAMEDLVDEYGPVVISGCDLGGSVSLWMKYNRDSIAEIMHVDTAHVNAAVNIGLLQIEGKVEVGYKKEGIKIFESSAFKYNIAGGAKVAQDNVSSALSIKRKKGDNDKVYNDLHDKMDAWIASLDANNPATLSYTRLKIYPIWYFFQGKVRSAVKAWIKKNYKDKMDIIDNSVVDADVSDK</sequence>
<protein>
    <recommendedName>
        <fullName evidence="5">BACON domain-containing protein</fullName>
    </recommendedName>
</protein>
<evidence type="ECO:0000259" key="2">
    <source>
        <dbReference type="Pfam" id="PF13004"/>
    </source>
</evidence>
<dbReference type="Pfam" id="PF13004">
    <property type="entry name" value="BACON"/>
    <property type="match status" value="1"/>
</dbReference>
<name>A0ABN5IJY8_9BACE</name>
<dbReference type="PROSITE" id="PS51257">
    <property type="entry name" value="PROKAR_LIPOPROTEIN"/>
    <property type="match status" value="1"/>
</dbReference>
<evidence type="ECO:0000313" key="4">
    <source>
        <dbReference type="Proteomes" id="UP000238304"/>
    </source>
</evidence>
<accession>A0ABN5IJY8</accession>
<dbReference type="CDD" id="cd14948">
    <property type="entry name" value="BACON"/>
    <property type="match status" value="1"/>
</dbReference>
<evidence type="ECO:0000313" key="3">
    <source>
        <dbReference type="EMBL" id="AVM52891.1"/>
    </source>
</evidence>
<proteinExistence type="predicted"/>
<evidence type="ECO:0000259" key="1">
    <source>
        <dbReference type="Pfam" id="PF01823"/>
    </source>
</evidence>
<dbReference type="InterPro" id="IPR024361">
    <property type="entry name" value="BACON"/>
</dbReference>
<dbReference type="EMBL" id="CP027231">
    <property type="protein sequence ID" value="AVM52891.1"/>
    <property type="molecule type" value="Genomic_DNA"/>
</dbReference>